<protein>
    <submittedName>
        <fullName evidence="1">Uncharacterized protein</fullName>
    </submittedName>
</protein>
<accession>A0A8C5YYR6</accession>
<dbReference type="Proteomes" id="UP000694407">
    <property type="component" value="Unplaced"/>
</dbReference>
<reference evidence="1" key="2">
    <citation type="submission" date="2025-09" db="UniProtKB">
        <authorList>
            <consortium name="Ensembl"/>
        </authorList>
    </citation>
    <scope>IDENTIFICATION</scope>
</reference>
<dbReference type="AlphaFoldDB" id="A0A8C5YYR6"/>
<organism evidence="1 2">
    <name type="scientific">Marmota marmota marmota</name>
    <name type="common">Alpine marmot</name>
    <dbReference type="NCBI Taxonomy" id="9994"/>
    <lineage>
        <taxon>Eukaryota</taxon>
        <taxon>Metazoa</taxon>
        <taxon>Chordata</taxon>
        <taxon>Craniata</taxon>
        <taxon>Vertebrata</taxon>
        <taxon>Euteleostomi</taxon>
        <taxon>Mammalia</taxon>
        <taxon>Eutheria</taxon>
        <taxon>Euarchontoglires</taxon>
        <taxon>Glires</taxon>
        <taxon>Rodentia</taxon>
        <taxon>Sciuromorpha</taxon>
        <taxon>Sciuridae</taxon>
        <taxon>Xerinae</taxon>
        <taxon>Marmotini</taxon>
        <taxon>Marmota</taxon>
    </lineage>
</organism>
<proteinExistence type="predicted"/>
<name>A0A8C5YYR6_MARMA</name>
<keyword evidence="2" id="KW-1185">Reference proteome</keyword>
<sequence length="203" mass="22366">EKEQGACQGARSESHVCWCPSAHMCLSAFVHRCVSVPVCAKESECVGVCMWICVHVNESVCVSVCLKCMAVCLWDSMDMCVSQCLCVSVCLLVGVSRVGHRREAANCHKLRSLEQGPNMISQFSWVRIPDTAYLVLCVGPHGASIMVWLRAAIKSEAWGLLPSSCGCWQMVFPGNYRTHSSRLLQSQQKISLTSRPSFEGSFD</sequence>
<evidence type="ECO:0000313" key="2">
    <source>
        <dbReference type="Proteomes" id="UP000694407"/>
    </source>
</evidence>
<dbReference type="Ensembl" id="ENSMMMT00000007773.1">
    <property type="protein sequence ID" value="ENSMMMP00000006843.1"/>
    <property type="gene ID" value="ENSMMMG00000006132.1"/>
</dbReference>
<evidence type="ECO:0000313" key="1">
    <source>
        <dbReference type="Ensembl" id="ENSMMMP00000006843.1"/>
    </source>
</evidence>
<reference evidence="1" key="1">
    <citation type="submission" date="2025-08" db="UniProtKB">
        <authorList>
            <consortium name="Ensembl"/>
        </authorList>
    </citation>
    <scope>IDENTIFICATION</scope>
</reference>